<dbReference type="EMBL" id="SJPN01000002">
    <property type="protein sequence ID" value="TWU05854.1"/>
    <property type="molecule type" value="Genomic_DNA"/>
</dbReference>
<protein>
    <submittedName>
        <fullName evidence="1">Uncharacterized protein</fullName>
    </submittedName>
</protein>
<evidence type="ECO:0000313" key="1">
    <source>
        <dbReference type="EMBL" id="TWU05854.1"/>
    </source>
</evidence>
<dbReference type="AlphaFoldDB" id="A0A5C6B5S4"/>
<comment type="caution">
    <text evidence="1">The sequence shown here is derived from an EMBL/GenBank/DDBJ whole genome shotgun (WGS) entry which is preliminary data.</text>
</comment>
<dbReference type="Proteomes" id="UP000320176">
    <property type="component" value="Unassembled WGS sequence"/>
</dbReference>
<name>A0A5C6B5S4_9BACT</name>
<reference evidence="1 2" key="1">
    <citation type="submission" date="2019-02" db="EMBL/GenBank/DDBJ databases">
        <title>Deep-cultivation of Planctomycetes and their phenomic and genomic characterization uncovers novel biology.</title>
        <authorList>
            <person name="Wiegand S."/>
            <person name="Jogler M."/>
            <person name="Boedeker C."/>
            <person name="Pinto D."/>
            <person name="Vollmers J."/>
            <person name="Rivas-Marin E."/>
            <person name="Kohn T."/>
            <person name="Peeters S.H."/>
            <person name="Heuer A."/>
            <person name="Rast P."/>
            <person name="Oberbeckmann S."/>
            <person name="Bunk B."/>
            <person name="Jeske O."/>
            <person name="Meyerdierks A."/>
            <person name="Storesund J.E."/>
            <person name="Kallscheuer N."/>
            <person name="Luecker S."/>
            <person name="Lage O.M."/>
            <person name="Pohl T."/>
            <person name="Merkel B.J."/>
            <person name="Hornburger P."/>
            <person name="Mueller R.-W."/>
            <person name="Bruemmer F."/>
            <person name="Labrenz M."/>
            <person name="Spormann A.M."/>
            <person name="Op Den Camp H."/>
            <person name="Overmann J."/>
            <person name="Amann R."/>
            <person name="Jetten M.S.M."/>
            <person name="Mascher T."/>
            <person name="Medema M.H."/>
            <person name="Devos D.P."/>
            <person name="Kaster A.-K."/>
            <person name="Ovreas L."/>
            <person name="Rohde M."/>
            <person name="Galperin M.Y."/>
            <person name="Jogler C."/>
        </authorList>
    </citation>
    <scope>NUCLEOTIDE SEQUENCE [LARGE SCALE GENOMIC DNA]</scope>
    <source>
        <strain evidence="1 2">Pla52n</strain>
    </source>
</reference>
<accession>A0A5C6B5S4</accession>
<gene>
    <name evidence="1" type="ORF">Pla52n_15690</name>
</gene>
<organism evidence="1 2">
    <name type="scientific">Stieleria varia</name>
    <dbReference type="NCBI Taxonomy" id="2528005"/>
    <lineage>
        <taxon>Bacteria</taxon>
        <taxon>Pseudomonadati</taxon>
        <taxon>Planctomycetota</taxon>
        <taxon>Planctomycetia</taxon>
        <taxon>Pirellulales</taxon>
        <taxon>Pirellulaceae</taxon>
        <taxon>Stieleria</taxon>
    </lineage>
</organism>
<keyword evidence="2" id="KW-1185">Reference proteome</keyword>
<sequence>MPQGSTPRRVIGELRGETRSLRPKERLLFALVGSRALHTTSVK</sequence>
<proteinExistence type="predicted"/>
<evidence type="ECO:0000313" key="2">
    <source>
        <dbReference type="Proteomes" id="UP000320176"/>
    </source>
</evidence>